<name>A0A166UHF9_9GAMM</name>
<reference evidence="2 3" key="1">
    <citation type="submission" date="2013-07" db="EMBL/GenBank/DDBJ databases">
        <title>Comparative Genomic and Metabolomic Analysis of Twelve Strains of Pseudoalteromonas luteoviolacea.</title>
        <authorList>
            <person name="Vynne N.G."/>
            <person name="Mansson M."/>
            <person name="Gram L."/>
        </authorList>
    </citation>
    <scope>NUCLEOTIDE SEQUENCE [LARGE SCALE GENOMIC DNA]</scope>
    <source>
        <strain evidence="2 3">DSM 6061</strain>
    </source>
</reference>
<proteinExistence type="predicted"/>
<feature type="transmembrane region" description="Helical" evidence="1">
    <location>
        <begin position="49"/>
        <end position="67"/>
    </location>
</feature>
<dbReference type="EMBL" id="AUYB01000148">
    <property type="protein sequence ID" value="KZN30676.1"/>
    <property type="molecule type" value="Genomic_DNA"/>
</dbReference>
<gene>
    <name evidence="2" type="ORF">N475_24430</name>
</gene>
<keyword evidence="1" id="KW-0472">Membrane</keyword>
<protein>
    <submittedName>
        <fullName evidence="2">Uncharacterized protein</fullName>
    </submittedName>
</protein>
<feature type="transmembrane region" description="Helical" evidence="1">
    <location>
        <begin position="99"/>
        <end position="121"/>
    </location>
</feature>
<evidence type="ECO:0000313" key="3">
    <source>
        <dbReference type="Proteomes" id="UP000076643"/>
    </source>
</evidence>
<accession>A0A166UHF9</accession>
<evidence type="ECO:0000256" key="1">
    <source>
        <dbReference type="SAM" id="Phobius"/>
    </source>
</evidence>
<feature type="transmembrane region" description="Helical" evidence="1">
    <location>
        <begin position="20"/>
        <end position="43"/>
    </location>
</feature>
<dbReference type="AlphaFoldDB" id="A0A166UHF9"/>
<keyword evidence="3" id="KW-1185">Reference proteome</keyword>
<sequence length="360" mass="39906">MSSFEEQLTQVEERLNKQEWLGATFGSVLGAVISILLWLQVYIVNPKLGALMIPVSGVLVGLFVRLFGRGYYEWFSTIACMVYASTVLVAWLMDIIIGGHVTLLILAGLFFAGGWSANYVAKLKMPIVLEAAFEHLQSEGEYPKKGTSVKGVTTVICATTLGFALSYGAAFMMAAVYHQLQTEQQAPTAQSERLAAQSKEIEVTAEALSQYTTTQALLYAHAYFSGYKFNTLGSYTRGFPRSIHKSQMILEYLMKERGDIRAQFILGVLLQGSRGERLVNTAAEQGDHYAALYQALYAGCQQDSETGDRILNAIYPLVEESAIKSEIESVRSYGYEPVCNEISEAHFPHSFVRGYIELLR</sequence>
<evidence type="ECO:0000313" key="2">
    <source>
        <dbReference type="EMBL" id="KZN30676.1"/>
    </source>
</evidence>
<keyword evidence="1" id="KW-0812">Transmembrane</keyword>
<dbReference type="Proteomes" id="UP000076643">
    <property type="component" value="Unassembled WGS sequence"/>
</dbReference>
<feature type="transmembrane region" description="Helical" evidence="1">
    <location>
        <begin position="152"/>
        <end position="177"/>
    </location>
</feature>
<dbReference type="PATRIC" id="fig|1365250.3.peg.4892"/>
<keyword evidence="1" id="KW-1133">Transmembrane helix</keyword>
<dbReference type="RefSeq" id="WP_063356758.1">
    <property type="nucleotide sequence ID" value="NZ_AQHB01000039.1"/>
</dbReference>
<organism evidence="2 3">
    <name type="scientific">Pseudoalteromonas luteoviolacea DSM 6061</name>
    <dbReference type="NCBI Taxonomy" id="1365250"/>
    <lineage>
        <taxon>Bacteria</taxon>
        <taxon>Pseudomonadati</taxon>
        <taxon>Pseudomonadota</taxon>
        <taxon>Gammaproteobacteria</taxon>
        <taxon>Alteromonadales</taxon>
        <taxon>Pseudoalteromonadaceae</taxon>
        <taxon>Pseudoalteromonas</taxon>
    </lineage>
</organism>
<feature type="transmembrane region" description="Helical" evidence="1">
    <location>
        <begin position="74"/>
        <end position="93"/>
    </location>
</feature>
<comment type="caution">
    <text evidence="2">The sequence shown here is derived from an EMBL/GenBank/DDBJ whole genome shotgun (WGS) entry which is preliminary data.</text>
</comment>